<dbReference type="RefSeq" id="WP_213246779.1">
    <property type="nucleotide sequence ID" value="NZ_CP045806.1"/>
</dbReference>
<evidence type="ECO:0000313" key="1">
    <source>
        <dbReference type="EMBL" id="QHN34070.1"/>
    </source>
</evidence>
<accession>A0ABX6IFK4</accession>
<protein>
    <submittedName>
        <fullName evidence="1">Uncharacterized protein</fullName>
    </submittedName>
</protein>
<keyword evidence="2" id="KW-1185">Reference proteome</keyword>
<dbReference type="EMBL" id="CP045809">
    <property type="protein sequence ID" value="QHN34070.1"/>
    <property type="molecule type" value="Genomic_DNA"/>
</dbReference>
<name>A0ABX6IFK4_9ACTN</name>
<sequence>MSDSLQHLLEPGRREAVVADLAAVIDSEVADKKGLSGTAIKGGYNTANKFKPGLVPHATDKLLPEFVSALTPFWDSRPAGAAFGDHLAANSDAAAEALLAITDHHAASAKAPLAKAYNLLRGKAKENVADALPRVGDAIEKNA</sequence>
<dbReference type="InterPro" id="IPR054211">
    <property type="entry name" value="DUF6918"/>
</dbReference>
<reference evidence="1" key="1">
    <citation type="journal article" date="2021" name="Nat. Microbiol.">
        <title>Cocultivation of an ultrasmall environmental parasitic bacterium with lytic ability against bacteria associated with wastewater foams.</title>
        <authorList>
            <person name="Batinovic S."/>
            <person name="Rose J.J.A."/>
            <person name="Ratcliffe J."/>
            <person name="Seviour R.J."/>
            <person name="Petrovski S."/>
        </authorList>
    </citation>
    <scope>NUCLEOTIDE SEQUENCE</scope>
    <source>
        <strain evidence="1">CON9</strain>
    </source>
</reference>
<proteinExistence type="predicted"/>
<gene>
    <name evidence="1" type="ORF">GII31_03250</name>
</gene>
<dbReference type="Pfam" id="PF21893">
    <property type="entry name" value="DUF6918"/>
    <property type="match status" value="1"/>
</dbReference>
<organism evidence="1 2">
    <name type="scientific">Gordonia pseudamarae</name>
    <dbReference type="NCBI Taxonomy" id="2831662"/>
    <lineage>
        <taxon>Bacteria</taxon>
        <taxon>Bacillati</taxon>
        <taxon>Actinomycetota</taxon>
        <taxon>Actinomycetes</taxon>
        <taxon>Mycobacteriales</taxon>
        <taxon>Gordoniaceae</taxon>
        <taxon>Gordonia</taxon>
    </lineage>
</organism>
<dbReference type="Proteomes" id="UP001059836">
    <property type="component" value="Chromosome"/>
</dbReference>
<evidence type="ECO:0000313" key="2">
    <source>
        <dbReference type="Proteomes" id="UP001059836"/>
    </source>
</evidence>